<reference evidence="1 2" key="1">
    <citation type="submission" date="2020-06" db="EMBL/GenBank/DDBJ databases">
        <title>The endosymbiont of the kinetoplastid Bodo saltans is a Paracaedibacter-like alpha-proteobacterium possessing a putative toxin-antitoxin system.</title>
        <authorList>
            <person name="Midha S."/>
            <person name="Rigden D.J."/>
            <person name="Siozios S."/>
            <person name="Hurst G.D.D."/>
            <person name="Jackson A.P."/>
        </authorList>
    </citation>
    <scope>NUCLEOTIDE SEQUENCE [LARGE SCALE GENOMIC DNA]</scope>
    <source>
        <strain evidence="1">Lake Konstanz</strain>
    </source>
</reference>
<dbReference type="AlphaFoldDB" id="A0A7L9RUF3"/>
<gene>
    <name evidence="1" type="ORF">CPBP_00967</name>
</gene>
<sequence>MSNQRVQFALELKKRVLRKDNLDTIAQLAYKTYLMWPDSKDVKFLNLLLHLNKMELGEGFLYTYTELENIANQLIENKEVVL</sequence>
<dbReference type="RefSeq" id="WP_350331740.1">
    <property type="nucleotide sequence ID" value="NZ_CP054719.1"/>
</dbReference>
<accession>A0A7L9RUF3</accession>
<keyword evidence="2" id="KW-1185">Reference proteome</keyword>
<proteinExistence type="predicted"/>
<name>A0A7L9RUF3_9PROT</name>
<protein>
    <submittedName>
        <fullName evidence="1">Uncharacterized protein</fullName>
    </submittedName>
</protein>
<organism evidence="1 2">
    <name type="scientific">Candidatus Bodocaedibacter vickermanii</name>
    <dbReference type="NCBI Taxonomy" id="2741701"/>
    <lineage>
        <taxon>Bacteria</taxon>
        <taxon>Pseudomonadati</taxon>
        <taxon>Pseudomonadota</taxon>
        <taxon>Alphaproteobacteria</taxon>
        <taxon>Holosporales</taxon>
        <taxon>Candidatus Paracaedibacteraceae</taxon>
        <taxon>Candidatus Bodocaedibacter</taxon>
    </lineage>
</organism>
<evidence type="ECO:0000313" key="2">
    <source>
        <dbReference type="Proteomes" id="UP000594001"/>
    </source>
</evidence>
<evidence type="ECO:0000313" key="1">
    <source>
        <dbReference type="EMBL" id="QOL20186.1"/>
    </source>
</evidence>
<dbReference type="EMBL" id="CP054719">
    <property type="protein sequence ID" value="QOL20186.1"/>
    <property type="molecule type" value="Genomic_DNA"/>
</dbReference>
<dbReference type="KEGG" id="pbal:CPBP_00967"/>
<dbReference type="Proteomes" id="UP000594001">
    <property type="component" value="Chromosome"/>
</dbReference>